<name>A0AAV6UQP3_9ARAC</name>
<keyword evidence="3" id="KW-1185">Reference proteome</keyword>
<comment type="caution">
    <text evidence="2">The sequence shown here is derived from an EMBL/GenBank/DDBJ whole genome shotgun (WGS) entry which is preliminary data.</text>
</comment>
<feature type="compositionally biased region" description="Basic and acidic residues" evidence="1">
    <location>
        <begin position="332"/>
        <end position="354"/>
    </location>
</feature>
<feature type="compositionally biased region" description="Basic and acidic residues" evidence="1">
    <location>
        <begin position="366"/>
        <end position="385"/>
    </location>
</feature>
<dbReference type="SUPFAM" id="SSF53335">
    <property type="entry name" value="S-adenosyl-L-methionine-dependent methyltransferases"/>
    <property type="match status" value="1"/>
</dbReference>
<evidence type="ECO:0000313" key="3">
    <source>
        <dbReference type="Proteomes" id="UP000827092"/>
    </source>
</evidence>
<protein>
    <submittedName>
        <fullName evidence="2">Uncharacterized protein</fullName>
    </submittedName>
</protein>
<dbReference type="InterPro" id="IPR029063">
    <property type="entry name" value="SAM-dependent_MTases_sf"/>
</dbReference>
<gene>
    <name evidence="2" type="ORF">JTE90_010659</name>
</gene>
<evidence type="ECO:0000256" key="1">
    <source>
        <dbReference type="SAM" id="MobiDB-lite"/>
    </source>
</evidence>
<sequence length="490" mass="54553">MSSKFYISIIEEEKTTFNTKDDALKKAAKDVAKVYSQEALKNGSTFLDYNNPPNRCAYLFKFAAVHTELTAKYFQKLTNKKKILDILKSKKHLRICSLGGGPGTDVVGIFKSMAIIPSLHKKVVQVTVLDICGGWRNSFKHVISRLKHGKVAGVPASFIDANNFNADLIAVDLLKTLPENIRKIISSADIISMVKFVSAVAGIEGSIEALKAIANISKPGATIFFIDNFYNKVFEPLINISKDCGLDTTLGPLQEVYIKSPKKTIKPKATAYGCPPLNCTRISVISWTKTSETNIDGNSTFVSQINTNSNEENDWDTDSDSEESQSSTHLQTKNDQKDSLTLDQTKMDPFRIDQTKNNQNNPLRLDQTKNDQKKSSKQIEPKNDQIDTQLQIRSVKTEPCRQTKVTKMDLCSQLQALGENFKKLNIQADLSPSNAYLDKSTQTDVNDASVNEIELAELQDLIDATSELIRVMNRLNLRDNNPNCCHGCTL</sequence>
<accession>A0AAV6UQP3</accession>
<organism evidence="2 3">
    <name type="scientific">Oedothorax gibbosus</name>
    <dbReference type="NCBI Taxonomy" id="931172"/>
    <lineage>
        <taxon>Eukaryota</taxon>
        <taxon>Metazoa</taxon>
        <taxon>Ecdysozoa</taxon>
        <taxon>Arthropoda</taxon>
        <taxon>Chelicerata</taxon>
        <taxon>Arachnida</taxon>
        <taxon>Araneae</taxon>
        <taxon>Araneomorphae</taxon>
        <taxon>Entelegynae</taxon>
        <taxon>Araneoidea</taxon>
        <taxon>Linyphiidae</taxon>
        <taxon>Erigoninae</taxon>
        <taxon>Oedothorax</taxon>
    </lineage>
</organism>
<reference evidence="2 3" key="1">
    <citation type="journal article" date="2022" name="Nat. Ecol. Evol.">
        <title>A masculinizing supergene underlies an exaggerated male reproductive morph in a spider.</title>
        <authorList>
            <person name="Hendrickx F."/>
            <person name="De Corte Z."/>
            <person name="Sonet G."/>
            <person name="Van Belleghem S.M."/>
            <person name="Kostlbacher S."/>
            <person name="Vangestel C."/>
        </authorList>
    </citation>
    <scope>NUCLEOTIDE SEQUENCE [LARGE SCALE GENOMIC DNA]</scope>
    <source>
        <strain evidence="2">W744_W776</strain>
    </source>
</reference>
<feature type="region of interest" description="Disordered" evidence="1">
    <location>
        <begin position="296"/>
        <end position="385"/>
    </location>
</feature>
<proteinExistence type="predicted"/>
<dbReference type="EMBL" id="JAFNEN010000289">
    <property type="protein sequence ID" value="KAG8186765.1"/>
    <property type="molecule type" value="Genomic_DNA"/>
</dbReference>
<feature type="compositionally biased region" description="Acidic residues" evidence="1">
    <location>
        <begin position="311"/>
        <end position="323"/>
    </location>
</feature>
<feature type="compositionally biased region" description="Polar residues" evidence="1">
    <location>
        <begin position="296"/>
        <end position="305"/>
    </location>
</feature>
<dbReference type="Proteomes" id="UP000827092">
    <property type="component" value="Unassembled WGS sequence"/>
</dbReference>
<dbReference type="AlphaFoldDB" id="A0AAV6UQP3"/>
<evidence type="ECO:0000313" key="2">
    <source>
        <dbReference type="EMBL" id="KAG8186765.1"/>
    </source>
</evidence>